<feature type="region of interest" description="Disordered" evidence="1">
    <location>
        <begin position="576"/>
        <end position="640"/>
    </location>
</feature>
<feature type="region of interest" description="Disordered" evidence="1">
    <location>
        <begin position="487"/>
        <end position="511"/>
    </location>
</feature>
<feature type="region of interest" description="Disordered" evidence="1">
    <location>
        <begin position="138"/>
        <end position="178"/>
    </location>
</feature>
<accession>A0A9W5TEF9</accession>
<comment type="caution">
    <text evidence="2">The sequence shown here is derived from an EMBL/GenBank/DDBJ whole genome shotgun (WGS) entry which is preliminary data.</text>
</comment>
<feature type="region of interest" description="Disordered" evidence="1">
    <location>
        <begin position="91"/>
        <end position="120"/>
    </location>
</feature>
<evidence type="ECO:0000256" key="1">
    <source>
        <dbReference type="SAM" id="MobiDB-lite"/>
    </source>
</evidence>
<keyword evidence="3" id="KW-1185">Reference proteome</keyword>
<dbReference type="Proteomes" id="UP001057455">
    <property type="component" value="Unassembled WGS sequence"/>
</dbReference>
<gene>
    <name evidence="2" type="ORF">BaOVIS_030720</name>
</gene>
<dbReference type="EMBL" id="BLIY01000023">
    <property type="protein sequence ID" value="GFE55668.1"/>
    <property type="molecule type" value="Genomic_DNA"/>
</dbReference>
<feature type="compositionally biased region" description="Basic and acidic residues" evidence="1">
    <location>
        <begin position="673"/>
        <end position="683"/>
    </location>
</feature>
<organism evidence="2 3">
    <name type="scientific">Babesia ovis</name>
    <dbReference type="NCBI Taxonomy" id="5869"/>
    <lineage>
        <taxon>Eukaryota</taxon>
        <taxon>Sar</taxon>
        <taxon>Alveolata</taxon>
        <taxon>Apicomplexa</taxon>
        <taxon>Aconoidasida</taxon>
        <taxon>Piroplasmida</taxon>
        <taxon>Babesiidae</taxon>
        <taxon>Babesia</taxon>
    </lineage>
</organism>
<feature type="compositionally biased region" description="Polar residues" evidence="1">
    <location>
        <begin position="487"/>
        <end position="497"/>
    </location>
</feature>
<reference evidence="2" key="1">
    <citation type="submission" date="2019-12" db="EMBL/GenBank/DDBJ databases">
        <title>Genome sequence of Babesia ovis.</title>
        <authorList>
            <person name="Yamagishi J."/>
            <person name="Sevinc F."/>
            <person name="Xuan X."/>
        </authorList>
    </citation>
    <scope>NUCLEOTIDE SEQUENCE</scope>
    <source>
        <strain evidence="2">Selcuk</strain>
    </source>
</reference>
<protein>
    <submittedName>
        <fullName evidence="2">Histone-lysine N-methyltransferase 2D-like</fullName>
    </submittedName>
</protein>
<evidence type="ECO:0000313" key="2">
    <source>
        <dbReference type="EMBL" id="GFE55668.1"/>
    </source>
</evidence>
<evidence type="ECO:0000313" key="3">
    <source>
        <dbReference type="Proteomes" id="UP001057455"/>
    </source>
</evidence>
<sequence>MEGHALGSSLRRHVASGTSRRSGFGKVLKLSVVTTALATVLGTDMVFADTRVQGKNAGSPVPLPRMAQQSANIGIMDSDDEVLDRNAILRASREQNATPSPAATPVKTPDNHSVEQAGASVELPTQVKAATRTVVDSDSDDGIISRPKESTSAFAKSAMSQNADGSNQAATQQPAGVKPALRRVVVDSDDDDGIIPRATAIPVAPKPAVADHEDVITRAVRQVISNMAADGQLPKPAGKPGFQQGFHPGSQPGFQQGFHPGSQPGFQQGFHPGSQPGFQPGFQPPSQSGVIVPEAILDPSKRETVPGEPQFNLVSHSVYGPAGRIVGAPVNLIAGGNTVVRADNNDIVMIEGAHHPSATVGSGIAVAGSTCGSMEPARGFLTPRKSISVYPPGVDDSEHNYVGPFFYRKNPQTAGLEGESTEQTVVKEQEPEDVEVISTIDHTPWPALPEWEDAPKEEEPQDVEVISSVDHTPWPVMPEDYVPQLLTPSSIDDTQPTEPERKVPSFDLSGNDFPLIDEGVSEVEEDDESPILPPPKPKKPTVIEISILERKDKDGRLIYSETTTRSPLTGKWYQGEFKPLNFPPSTSHIRVRRRKPATNRGCNTDKSGEMISTVDNTPWPVTPEWEDEHEEEEPKDVEVISSVDHTPWPVMPEDYVPQLLTPSSIANPPSPTEPEHEEPKDVETTSTIDHTPWPVMPEWEDAPKDVETTSTVDHTPWPVMPEWEDAPKDVETTSTVDHTPWPVMPEWEDAPKDVETTSTVDHTPWPVMPEDYLNR</sequence>
<feature type="compositionally biased region" description="Acidic residues" evidence="1">
    <location>
        <begin position="624"/>
        <end position="635"/>
    </location>
</feature>
<feature type="compositionally biased region" description="Polar residues" evidence="1">
    <location>
        <begin position="150"/>
        <end position="174"/>
    </location>
</feature>
<proteinExistence type="predicted"/>
<name>A0A9W5TEF9_BABOV</name>
<dbReference type="AlphaFoldDB" id="A0A9W5TEF9"/>
<feature type="region of interest" description="Disordered" evidence="1">
    <location>
        <begin position="661"/>
        <end position="775"/>
    </location>
</feature>